<dbReference type="Proteomes" id="UP001233999">
    <property type="component" value="Unassembled WGS sequence"/>
</dbReference>
<gene>
    <name evidence="2" type="ORF">L9F63_001562</name>
</gene>
<sequence length="119" mass="13798">MAGYSWKLFGWLTPYNNRVGARKLDCLLVRNLEVHIVNTSFLLNASISIVYPFLDAELKKRIHFHGQDWSSLHKYINPEILPKEYGGNIPSLDYDKLRCLIYSNADQLMELFSLGYVDT</sequence>
<evidence type="ECO:0000259" key="1">
    <source>
        <dbReference type="PROSITE" id="PS50191"/>
    </source>
</evidence>
<organism evidence="2 3">
    <name type="scientific">Diploptera punctata</name>
    <name type="common">Pacific beetle cockroach</name>
    <dbReference type="NCBI Taxonomy" id="6984"/>
    <lineage>
        <taxon>Eukaryota</taxon>
        <taxon>Metazoa</taxon>
        <taxon>Ecdysozoa</taxon>
        <taxon>Arthropoda</taxon>
        <taxon>Hexapoda</taxon>
        <taxon>Insecta</taxon>
        <taxon>Pterygota</taxon>
        <taxon>Neoptera</taxon>
        <taxon>Polyneoptera</taxon>
        <taxon>Dictyoptera</taxon>
        <taxon>Blattodea</taxon>
        <taxon>Blaberoidea</taxon>
        <taxon>Blaberidae</taxon>
        <taxon>Diplopterinae</taxon>
        <taxon>Diploptera</taxon>
    </lineage>
</organism>
<protein>
    <recommendedName>
        <fullName evidence="1">CRAL-TRIO domain-containing protein</fullName>
    </recommendedName>
</protein>
<proteinExistence type="predicted"/>
<accession>A0AAD8A519</accession>
<dbReference type="CDD" id="cd00170">
    <property type="entry name" value="SEC14"/>
    <property type="match status" value="1"/>
</dbReference>
<dbReference type="EMBL" id="JASPKZ010003853">
    <property type="protein sequence ID" value="KAJ9591887.1"/>
    <property type="molecule type" value="Genomic_DNA"/>
</dbReference>
<dbReference type="PANTHER" id="PTHR10174">
    <property type="entry name" value="ALPHA-TOCOPHEROL TRANSFER PROTEIN-RELATED"/>
    <property type="match status" value="1"/>
</dbReference>
<reference evidence="2" key="2">
    <citation type="submission" date="2023-05" db="EMBL/GenBank/DDBJ databases">
        <authorList>
            <person name="Fouks B."/>
        </authorList>
    </citation>
    <scope>NUCLEOTIDE SEQUENCE</scope>
    <source>
        <strain evidence="2">Stay&amp;Tobe</strain>
        <tissue evidence="2">Testes</tissue>
    </source>
</reference>
<dbReference type="Pfam" id="PF00650">
    <property type="entry name" value="CRAL_TRIO"/>
    <property type="match status" value="1"/>
</dbReference>
<dbReference type="PRINTS" id="PR00180">
    <property type="entry name" value="CRETINALDHBP"/>
</dbReference>
<dbReference type="InterPro" id="IPR036865">
    <property type="entry name" value="CRAL-TRIO_dom_sf"/>
</dbReference>
<dbReference type="GO" id="GO:1902936">
    <property type="term" value="F:phosphatidylinositol bisphosphate binding"/>
    <property type="evidence" value="ECO:0007669"/>
    <property type="project" value="TreeGrafter"/>
</dbReference>
<dbReference type="GO" id="GO:0016020">
    <property type="term" value="C:membrane"/>
    <property type="evidence" value="ECO:0007669"/>
    <property type="project" value="TreeGrafter"/>
</dbReference>
<dbReference type="InterPro" id="IPR001251">
    <property type="entry name" value="CRAL-TRIO_dom"/>
</dbReference>
<feature type="domain" description="CRAL-TRIO" evidence="1">
    <location>
        <begin position="1"/>
        <end position="93"/>
    </location>
</feature>
<dbReference type="Gene3D" id="3.40.525.10">
    <property type="entry name" value="CRAL-TRIO lipid binding domain"/>
    <property type="match status" value="1"/>
</dbReference>
<comment type="caution">
    <text evidence="2">The sequence shown here is derived from an EMBL/GenBank/DDBJ whole genome shotgun (WGS) entry which is preliminary data.</text>
</comment>
<reference evidence="2" key="1">
    <citation type="journal article" date="2023" name="IScience">
        <title>Live-bearing cockroach genome reveals convergent evolutionary mechanisms linked to viviparity in insects and beyond.</title>
        <authorList>
            <person name="Fouks B."/>
            <person name="Harrison M.C."/>
            <person name="Mikhailova A.A."/>
            <person name="Marchal E."/>
            <person name="English S."/>
            <person name="Carruthers M."/>
            <person name="Jennings E.C."/>
            <person name="Chiamaka E.L."/>
            <person name="Frigard R.A."/>
            <person name="Pippel M."/>
            <person name="Attardo G.M."/>
            <person name="Benoit J.B."/>
            <person name="Bornberg-Bauer E."/>
            <person name="Tobe S.S."/>
        </authorList>
    </citation>
    <scope>NUCLEOTIDE SEQUENCE</scope>
    <source>
        <strain evidence="2">Stay&amp;Tobe</strain>
    </source>
</reference>
<dbReference type="AlphaFoldDB" id="A0AAD8A519"/>
<dbReference type="SUPFAM" id="SSF52087">
    <property type="entry name" value="CRAL/TRIO domain"/>
    <property type="match status" value="1"/>
</dbReference>
<name>A0AAD8A519_DIPPU</name>
<dbReference type="PANTHER" id="PTHR10174:SF226">
    <property type="entry name" value="CLAVESIN-1-LIKE PROTEIN"/>
    <property type="match status" value="1"/>
</dbReference>
<dbReference type="PROSITE" id="PS50191">
    <property type="entry name" value="CRAL_TRIO"/>
    <property type="match status" value="1"/>
</dbReference>
<evidence type="ECO:0000313" key="3">
    <source>
        <dbReference type="Proteomes" id="UP001233999"/>
    </source>
</evidence>
<keyword evidence="3" id="KW-1185">Reference proteome</keyword>
<evidence type="ECO:0000313" key="2">
    <source>
        <dbReference type="EMBL" id="KAJ9591887.1"/>
    </source>
</evidence>